<accession>A0ACC3ABY7</accession>
<dbReference type="EMBL" id="JAPDRQ010000041">
    <property type="protein sequence ID" value="KAJ9659313.1"/>
    <property type="molecule type" value="Genomic_DNA"/>
</dbReference>
<reference evidence="1" key="1">
    <citation type="submission" date="2022-10" db="EMBL/GenBank/DDBJ databases">
        <title>Culturing micro-colonial fungi from biological soil crusts in the Mojave desert and describing Neophaeococcomyces mojavensis, and introducing the new genera and species Taxawa tesnikishii.</title>
        <authorList>
            <person name="Kurbessoian T."/>
            <person name="Stajich J.E."/>
        </authorList>
    </citation>
    <scope>NUCLEOTIDE SEQUENCE</scope>
    <source>
        <strain evidence="1">JES_112</strain>
    </source>
</reference>
<comment type="caution">
    <text evidence="1">The sequence shown here is derived from an EMBL/GenBank/DDBJ whole genome shotgun (WGS) entry which is preliminary data.</text>
</comment>
<protein>
    <submittedName>
        <fullName evidence="1">Uncharacterized protein</fullName>
    </submittedName>
</protein>
<sequence length="619" mass="70546">MAAHICQIISAYQKPEAFFLQKEVSKCVVLYFFFQKSNHEAVTTAPAALRTIICQLAHQVPEALPVLLKRHDILSAKGDFEWSWENLLGVLGEMLEQTSIYSGVYVILDALDECEAESRMLILDWMRGLVNEDARPTPFQVSKATLKILVTGRPDGDMNDHLSGIPTLEVTDTDTSNDIRALIQRQTEEIASRRHLKPDITRSIIQFLESNAHGMFLWVVLIMKELERRDERLSDEVIASKLSSTPLTLIDTYEAILHNVPSTRKQDLWRIVRWLLFASRTLNIVELGMGLCLETGISSWHDFAGDLNFLCGSLTRLHGPQEEVSLVHQTARDFLEAFTRNSSAADLGGIDMDTHAANEHLAAICVQYLLRKEIFWKLRRRLSRIRTHSTYVEKIQDLFGQHVLLRYAIESWAFHTRAVGTPSSAFSILVRRLLSSRIRRDNIMTLTYFINKQASWNVPYNQTPLHLAVYFNIPWLAQMYISDNTNSVHATADVNDTPLIWASEMGSTECVKILLDAGADPNEFEGDGWSALHWAARKGHLGVTKLLLEHGASLDQQDRIGHTPLEWAIDREHWNVVGVLQRWSDRNGFETPEGKLQLQDLRKKIVSMSATQKLWDYRP</sequence>
<name>A0ACC3ABY7_9EURO</name>
<organism evidence="1 2">
    <name type="scientific">Neophaeococcomyces mojaviensis</name>
    <dbReference type="NCBI Taxonomy" id="3383035"/>
    <lineage>
        <taxon>Eukaryota</taxon>
        <taxon>Fungi</taxon>
        <taxon>Dikarya</taxon>
        <taxon>Ascomycota</taxon>
        <taxon>Pezizomycotina</taxon>
        <taxon>Eurotiomycetes</taxon>
        <taxon>Chaetothyriomycetidae</taxon>
        <taxon>Chaetothyriales</taxon>
        <taxon>Chaetothyriales incertae sedis</taxon>
        <taxon>Neophaeococcomyces</taxon>
    </lineage>
</organism>
<proteinExistence type="predicted"/>
<keyword evidence="2" id="KW-1185">Reference proteome</keyword>
<dbReference type="Proteomes" id="UP001172386">
    <property type="component" value="Unassembled WGS sequence"/>
</dbReference>
<gene>
    <name evidence="1" type="ORF">H2198_003189</name>
</gene>
<evidence type="ECO:0000313" key="1">
    <source>
        <dbReference type="EMBL" id="KAJ9659313.1"/>
    </source>
</evidence>
<evidence type="ECO:0000313" key="2">
    <source>
        <dbReference type="Proteomes" id="UP001172386"/>
    </source>
</evidence>